<dbReference type="EMBL" id="CAJNRE010015838">
    <property type="protein sequence ID" value="CAF2141434.1"/>
    <property type="molecule type" value="Genomic_DNA"/>
</dbReference>
<feature type="non-terminal residue" evidence="1">
    <location>
        <position position="1"/>
    </location>
</feature>
<dbReference type="EMBL" id="CAJOBI010077877">
    <property type="protein sequence ID" value="CAF4485491.1"/>
    <property type="molecule type" value="Genomic_DNA"/>
</dbReference>
<sequence length="55" mass="5758">LAVHCNALIGKKSGQPVNKGGCTRLGEVCTTSYDCCGHDDPDTHRVNSNVCNGPD</sequence>
<evidence type="ECO:0000313" key="1">
    <source>
        <dbReference type="EMBL" id="CAF2141434.1"/>
    </source>
</evidence>
<name>A0A816X256_9BILA</name>
<gene>
    <name evidence="1" type="ORF">MBJ925_LOCUS29599</name>
    <name evidence="2" type="ORF">SMN809_LOCUS34227</name>
</gene>
<dbReference type="AlphaFoldDB" id="A0A816X256"/>
<organism evidence="1 3">
    <name type="scientific">Rotaria magnacalcarata</name>
    <dbReference type="NCBI Taxonomy" id="392030"/>
    <lineage>
        <taxon>Eukaryota</taxon>
        <taxon>Metazoa</taxon>
        <taxon>Spiralia</taxon>
        <taxon>Gnathifera</taxon>
        <taxon>Rotifera</taxon>
        <taxon>Eurotatoria</taxon>
        <taxon>Bdelloidea</taxon>
        <taxon>Philodinida</taxon>
        <taxon>Philodinidae</taxon>
        <taxon>Rotaria</taxon>
    </lineage>
</organism>
<evidence type="ECO:0000313" key="3">
    <source>
        <dbReference type="Proteomes" id="UP000663824"/>
    </source>
</evidence>
<accession>A0A816X256</accession>
<dbReference type="Proteomes" id="UP000676336">
    <property type="component" value="Unassembled WGS sequence"/>
</dbReference>
<comment type="caution">
    <text evidence="1">The sequence shown here is derived from an EMBL/GenBank/DDBJ whole genome shotgun (WGS) entry which is preliminary data.</text>
</comment>
<protein>
    <submittedName>
        <fullName evidence="1">Uncharacterized protein</fullName>
    </submittedName>
</protein>
<reference evidence="1" key="1">
    <citation type="submission" date="2021-02" db="EMBL/GenBank/DDBJ databases">
        <authorList>
            <person name="Nowell W R."/>
        </authorList>
    </citation>
    <scope>NUCLEOTIDE SEQUENCE</scope>
</reference>
<evidence type="ECO:0000313" key="2">
    <source>
        <dbReference type="EMBL" id="CAF4485491.1"/>
    </source>
</evidence>
<dbReference type="Proteomes" id="UP000663824">
    <property type="component" value="Unassembled WGS sequence"/>
</dbReference>
<proteinExistence type="predicted"/>